<gene>
    <name evidence="1" type="primary">Vigan.08G365400</name>
    <name evidence="1" type="ORF">VIGAN_08365400</name>
</gene>
<proteinExistence type="predicted"/>
<name>A0A0S3SV55_PHAAN</name>
<dbReference type="EMBL" id="AP015041">
    <property type="protein sequence ID" value="BAT96678.1"/>
    <property type="molecule type" value="Genomic_DNA"/>
</dbReference>
<sequence length="84" mass="9754">MNTLSSNPSFLRGYHLRFTQLKSFSIVIPEAGSVRIGLKMTWVNVPAQTIFYSDYILLVHWLIEMAIMRDLLTVLMSLLMEYIN</sequence>
<dbReference type="Proteomes" id="UP000291084">
    <property type="component" value="Chromosome 8"/>
</dbReference>
<dbReference type="AlphaFoldDB" id="A0A0S3SV55"/>
<accession>A0A0S3SV55</accession>
<reference evidence="1 2" key="1">
    <citation type="journal article" date="2015" name="Sci. Rep.">
        <title>The power of single molecule real-time sequencing technology in the de novo assembly of a eukaryotic genome.</title>
        <authorList>
            <person name="Sakai H."/>
            <person name="Naito K."/>
            <person name="Ogiso-Tanaka E."/>
            <person name="Takahashi Y."/>
            <person name="Iseki K."/>
            <person name="Muto C."/>
            <person name="Satou K."/>
            <person name="Teruya K."/>
            <person name="Shiroma A."/>
            <person name="Shimoji M."/>
            <person name="Hirano T."/>
            <person name="Itoh T."/>
            <person name="Kaga A."/>
            <person name="Tomooka N."/>
        </authorList>
    </citation>
    <scope>NUCLEOTIDE SEQUENCE [LARGE SCALE GENOMIC DNA]</scope>
    <source>
        <strain evidence="2">cv. Shumari</strain>
    </source>
</reference>
<evidence type="ECO:0000313" key="1">
    <source>
        <dbReference type="EMBL" id="BAT96678.1"/>
    </source>
</evidence>
<keyword evidence="2" id="KW-1185">Reference proteome</keyword>
<organism evidence="1 2">
    <name type="scientific">Vigna angularis var. angularis</name>
    <dbReference type="NCBI Taxonomy" id="157739"/>
    <lineage>
        <taxon>Eukaryota</taxon>
        <taxon>Viridiplantae</taxon>
        <taxon>Streptophyta</taxon>
        <taxon>Embryophyta</taxon>
        <taxon>Tracheophyta</taxon>
        <taxon>Spermatophyta</taxon>
        <taxon>Magnoliopsida</taxon>
        <taxon>eudicotyledons</taxon>
        <taxon>Gunneridae</taxon>
        <taxon>Pentapetalae</taxon>
        <taxon>rosids</taxon>
        <taxon>fabids</taxon>
        <taxon>Fabales</taxon>
        <taxon>Fabaceae</taxon>
        <taxon>Papilionoideae</taxon>
        <taxon>50 kb inversion clade</taxon>
        <taxon>NPAAA clade</taxon>
        <taxon>indigoferoid/millettioid clade</taxon>
        <taxon>Phaseoleae</taxon>
        <taxon>Vigna</taxon>
    </lineage>
</organism>
<protein>
    <submittedName>
        <fullName evidence="1">Uncharacterized protein</fullName>
    </submittedName>
</protein>
<evidence type="ECO:0000313" key="2">
    <source>
        <dbReference type="Proteomes" id="UP000291084"/>
    </source>
</evidence>